<evidence type="ECO:0000313" key="3">
    <source>
        <dbReference type="Proteomes" id="UP000474296"/>
    </source>
</evidence>
<organism evidence="2 3">
    <name type="scientific">Spongiivirga citrea</name>
    <dbReference type="NCBI Taxonomy" id="1481457"/>
    <lineage>
        <taxon>Bacteria</taxon>
        <taxon>Pseudomonadati</taxon>
        <taxon>Bacteroidota</taxon>
        <taxon>Flavobacteriia</taxon>
        <taxon>Flavobacteriales</taxon>
        <taxon>Flavobacteriaceae</taxon>
        <taxon>Spongiivirga</taxon>
    </lineage>
</organism>
<sequence>MQLTAIFHFYRQFLIPTGLISLLLLFLTGDNVAFTATKILCSILVLWGYASSKRNNVLHFYHNMGISKRALFLFFIGLDILLSILVIQLKTAFL</sequence>
<dbReference type="AlphaFoldDB" id="A0A6M0CPB8"/>
<proteinExistence type="predicted"/>
<keyword evidence="1" id="KW-0472">Membrane</keyword>
<feature type="transmembrane region" description="Helical" evidence="1">
    <location>
        <begin position="9"/>
        <end position="27"/>
    </location>
</feature>
<name>A0A6M0CPB8_9FLAO</name>
<comment type="caution">
    <text evidence="2">The sequence shown here is derived from an EMBL/GenBank/DDBJ whole genome shotgun (WGS) entry which is preliminary data.</text>
</comment>
<accession>A0A6M0CPB8</accession>
<dbReference type="Proteomes" id="UP000474296">
    <property type="component" value="Unassembled WGS sequence"/>
</dbReference>
<keyword evidence="1" id="KW-1133">Transmembrane helix</keyword>
<dbReference type="EMBL" id="JAABOQ010000001">
    <property type="protein sequence ID" value="NER15770.1"/>
    <property type="molecule type" value="Genomic_DNA"/>
</dbReference>
<evidence type="ECO:0000313" key="2">
    <source>
        <dbReference type="EMBL" id="NER15770.1"/>
    </source>
</evidence>
<feature type="transmembrane region" description="Helical" evidence="1">
    <location>
        <begin position="33"/>
        <end position="50"/>
    </location>
</feature>
<dbReference type="RefSeq" id="WP_164029039.1">
    <property type="nucleotide sequence ID" value="NZ_JAABOQ010000001.1"/>
</dbReference>
<feature type="transmembrane region" description="Helical" evidence="1">
    <location>
        <begin position="70"/>
        <end position="89"/>
    </location>
</feature>
<keyword evidence="1" id="KW-0812">Transmembrane</keyword>
<keyword evidence="3" id="KW-1185">Reference proteome</keyword>
<reference evidence="2 3" key="1">
    <citation type="submission" date="2020-01" db="EMBL/GenBank/DDBJ databases">
        <title>Spongiivirga citrea KCTC 32990T.</title>
        <authorList>
            <person name="Wang G."/>
        </authorList>
    </citation>
    <scope>NUCLEOTIDE SEQUENCE [LARGE SCALE GENOMIC DNA]</scope>
    <source>
        <strain evidence="2 3">KCTC 32990</strain>
    </source>
</reference>
<evidence type="ECO:0000256" key="1">
    <source>
        <dbReference type="SAM" id="Phobius"/>
    </source>
</evidence>
<gene>
    <name evidence="2" type="ORF">GWK10_01020</name>
</gene>
<protein>
    <submittedName>
        <fullName evidence="2">Uncharacterized protein</fullName>
    </submittedName>
</protein>